<dbReference type="AlphaFoldDB" id="A0AAJ0GU80"/>
<reference evidence="2" key="1">
    <citation type="journal article" date="2023" name="Mol. Phylogenet. Evol.">
        <title>Genome-scale phylogeny and comparative genomics of the fungal order Sordariales.</title>
        <authorList>
            <person name="Hensen N."/>
            <person name="Bonometti L."/>
            <person name="Westerberg I."/>
            <person name="Brannstrom I.O."/>
            <person name="Guillou S."/>
            <person name="Cros-Aarteil S."/>
            <person name="Calhoun S."/>
            <person name="Haridas S."/>
            <person name="Kuo A."/>
            <person name="Mondo S."/>
            <person name="Pangilinan J."/>
            <person name="Riley R."/>
            <person name="LaButti K."/>
            <person name="Andreopoulos B."/>
            <person name="Lipzen A."/>
            <person name="Chen C."/>
            <person name="Yan M."/>
            <person name="Daum C."/>
            <person name="Ng V."/>
            <person name="Clum A."/>
            <person name="Steindorff A."/>
            <person name="Ohm R.A."/>
            <person name="Martin F."/>
            <person name="Silar P."/>
            <person name="Natvig D.O."/>
            <person name="Lalanne C."/>
            <person name="Gautier V."/>
            <person name="Ament-Velasquez S.L."/>
            <person name="Kruys A."/>
            <person name="Hutchinson M.I."/>
            <person name="Powell A.J."/>
            <person name="Barry K."/>
            <person name="Miller A.N."/>
            <person name="Grigoriev I.V."/>
            <person name="Debuchy R."/>
            <person name="Gladieux P."/>
            <person name="Hiltunen Thoren M."/>
            <person name="Johannesson H."/>
        </authorList>
    </citation>
    <scope>NUCLEOTIDE SEQUENCE</scope>
    <source>
        <strain evidence="2">CBS 333.67</strain>
    </source>
</reference>
<sequence length="103" mass="10889">MASTANADYIPRTTESLFGGAEPTTWGIGTTGIAGPDMRDGKPAGTVFIGIASPGKSHVFGPFNFPGSRKQVRELTVLEALARLRAELVARAEENKTKVVCNI</sequence>
<proteinExistence type="predicted"/>
<comment type="caution">
    <text evidence="2">The sequence shown here is derived from an EMBL/GenBank/DDBJ whole genome shotgun (WGS) entry which is preliminary data.</text>
</comment>
<name>A0AAJ0GU80_9PEZI</name>
<dbReference type="InterPro" id="IPR036653">
    <property type="entry name" value="CinA-like_C"/>
</dbReference>
<evidence type="ECO:0000313" key="3">
    <source>
        <dbReference type="Proteomes" id="UP001273166"/>
    </source>
</evidence>
<dbReference type="Pfam" id="PF02464">
    <property type="entry name" value="CinA"/>
    <property type="match status" value="1"/>
</dbReference>
<evidence type="ECO:0000259" key="1">
    <source>
        <dbReference type="Pfam" id="PF02464"/>
    </source>
</evidence>
<dbReference type="RefSeq" id="XP_062721939.1">
    <property type="nucleotide sequence ID" value="XM_062867001.1"/>
</dbReference>
<keyword evidence="3" id="KW-1185">Reference proteome</keyword>
<organism evidence="2 3">
    <name type="scientific">Chaetomium strumarium</name>
    <dbReference type="NCBI Taxonomy" id="1170767"/>
    <lineage>
        <taxon>Eukaryota</taxon>
        <taxon>Fungi</taxon>
        <taxon>Dikarya</taxon>
        <taxon>Ascomycota</taxon>
        <taxon>Pezizomycotina</taxon>
        <taxon>Sordariomycetes</taxon>
        <taxon>Sordariomycetidae</taxon>
        <taxon>Sordariales</taxon>
        <taxon>Chaetomiaceae</taxon>
        <taxon>Chaetomium</taxon>
    </lineage>
</organism>
<dbReference type="SUPFAM" id="SSF142433">
    <property type="entry name" value="CinA-like"/>
    <property type="match status" value="1"/>
</dbReference>
<dbReference type="GeneID" id="87885830"/>
<dbReference type="Proteomes" id="UP001273166">
    <property type="component" value="Unassembled WGS sequence"/>
</dbReference>
<dbReference type="EMBL" id="JAUDZG010000004">
    <property type="protein sequence ID" value="KAK3306159.1"/>
    <property type="molecule type" value="Genomic_DNA"/>
</dbReference>
<dbReference type="Gene3D" id="3.90.950.20">
    <property type="entry name" value="CinA-like"/>
    <property type="match status" value="1"/>
</dbReference>
<protein>
    <recommendedName>
        <fullName evidence="1">CinA C-terminal domain-containing protein</fullName>
    </recommendedName>
</protein>
<feature type="domain" description="CinA C-terminal" evidence="1">
    <location>
        <begin position="24"/>
        <end position="87"/>
    </location>
</feature>
<accession>A0AAJ0GU80</accession>
<gene>
    <name evidence="2" type="ORF">B0T15DRAFT_494271</name>
</gene>
<dbReference type="InterPro" id="IPR008136">
    <property type="entry name" value="CinA_C"/>
</dbReference>
<evidence type="ECO:0000313" key="2">
    <source>
        <dbReference type="EMBL" id="KAK3306159.1"/>
    </source>
</evidence>
<reference evidence="2" key="2">
    <citation type="submission" date="2023-06" db="EMBL/GenBank/DDBJ databases">
        <authorList>
            <consortium name="Lawrence Berkeley National Laboratory"/>
            <person name="Mondo S.J."/>
            <person name="Hensen N."/>
            <person name="Bonometti L."/>
            <person name="Westerberg I."/>
            <person name="Brannstrom I.O."/>
            <person name="Guillou S."/>
            <person name="Cros-Aarteil S."/>
            <person name="Calhoun S."/>
            <person name="Haridas S."/>
            <person name="Kuo A."/>
            <person name="Pangilinan J."/>
            <person name="Riley R."/>
            <person name="Labutti K."/>
            <person name="Andreopoulos B."/>
            <person name="Lipzen A."/>
            <person name="Chen C."/>
            <person name="Yanf M."/>
            <person name="Daum C."/>
            <person name="Ng V."/>
            <person name="Clum A."/>
            <person name="Steindorff A."/>
            <person name="Ohm R."/>
            <person name="Martin F."/>
            <person name="Silar P."/>
            <person name="Natvig D."/>
            <person name="Lalanne C."/>
            <person name="Gautier V."/>
            <person name="Ament-Velasquez S.L."/>
            <person name="Kruys A."/>
            <person name="Hutchinson M.I."/>
            <person name="Powell A.J."/>
            <person name="Barry K."/>
            <person name="Miller A.N."/>
            <person name="Grigoriev I.V."/>
            <person name="Debuchy R."/>
            <person name="Gladieux P."/>
            <person name="Thoren M.H."/>
            <person name="Johannesson H."/>
        </authorList>
    </citation>
    <scope>NUCLEOTIDE SEQUENCE</scope>
    <source>
        <strain evidence="2">CBS 333.67</strain>
    </source>
</reference>